<evidence type="ECO:0000256" key="6">
    <source>
        <dbReference type="ARBA" id="ARBA00022824"/>
    </source>
</evidence>
<keyword evidence="6" id="KW-0256">Endoplasmic reticulum</keyword>
<evidence type="ECO:0008006" key="12">
    <source>
        <dbReference type="Google" id="ProtNLM"/>
    </source>
</evidence>
<evidence type="ECO:0000256" key="8">
    <source>
        <dbReference type="ARBA" id="ARBA00023136"/>
    </source>
</evidence>
<dbReference type="Pfam" id="PF03901">
    <property type="entry name" value="Glyco_transf_22"/>
    <property type="match status" value="1"/>
</dbReference>
<dbReference type="PANTHER" id="PTHR22760">
    <property type="entry name" value="GLYCOSYLTRANSFERASE"/>
    <property type="match status" value="1"/>
</dbReference>
<feature type="transmembrane region" description="Helical" evidence="9">
    <location>
        <begin position="372"/>
        <end position="391"/>
    </location>
</feature>
<dbReference type="EMBL" id="JANQAO010000003">
    <property type="protein sequence ID" value="MDM5147803.1"/>
    <property type="molecule type" value="Genomic_DNA"/>
</dbReference>
<comment type="subcellular location">
    <subcellularLocation>
        <location evidence="1">Endomembrane system</location>
        <topology evidence="1">Multi-pass membrane protein</topology>
    </subcellularLocation>
    <subcellularLocation>
        <location evidence="2">Endoplasmic reticulum membrane</location>
    </subcellularLocation>
</comment>
<proteinExistence type="predicted"/>
<organism evidence="10 11">
    <name type="scientific">Candidatus Doriopsillibacter californiensis</name>
    <dbReference type="NCBI Taxonomy" id="2970740"/>
    <lineage>
        <taxon>Bacteria</taxon>
        <taxon>Pseudomonadati</taxon>
        <taxon>Pseudomonadota</taxon>
        <taxon>Gammaproteobacteria</taxon>
        <taxon>Candidatus Tethybacterales</taxon>
        <taxon>Candidatus Persebacteraceae</taxon>
        <taxon>Candidatus Doriopsillibacter</taxon>
    </lineage>
</organism>
<evidence type="ECO:0000256" key="3">
    <source>
        <dbReference type="ARBA" id="ARBA00022676"/>
    </source>
</evidence>
<feature type="transmembrane region" description="Helical" evidence="9">
    <location>
        <begin position="341"/>
        <end position="360"/>
    </location>
</feature>
<evidence type="ECO:0000256" key="1">
    <source>
        <dbReference type="ARBA" id="ARBA00004127"/>
    </source>
</evidence>
<gene>
    <name evidence="10" type="ORF">NQX30_05405</name>
</gene>
<evidence type="ECO:0000256" key="5">
    <source>
        <dbReference type="ARBA" id="ARBA00022692"/>
    </source>
</evidence>
<sequence length="597" mass="67226">MATKKTTKKTAVRKKATPHISIGGTLNRIVETYLHPQEVSESSWRWLPYLLVTAFILRAIVALSGDFVIHPDEIMQYLEPAHNLVFGSGVVYWEYFYGARSWLVPGVVAGILWICKLLGLDSPIYYIAAVKLFFCLIAVLVPWGMYIFSRRHWGERTARMALILGVFWYELIGFAHKPMTEFVATSLILTLLALSPMSAVTLRRAFLFGVLGTLIIAVRFQYTPVIGLILLVGFISADKRARAAMLGGSLAIFLGVALLEIFTWGGAFHSYYVNYKMNVIVGAGRAGESSPLIFLMWLFIASGGLATVMLPAATRIKQRGFILALILLALLPHMLQNHREYRFIFIVTPLWLLLLADCIVASTGLKNAIEKVLWPAAAMSYAVLISVLGIFNSIPLQKNVYQGFSEETGKVNFIINQDPVFDLYGKLANDDSVHGVLDLTRSYFNTGGYYYLNRHIPFYDISSWRDLIVPEKTSDYASHIISNSAFVPENTGVSEQGVPFLKTDKGNIRLPTFIFNGKTKKITYWDNRGQEIVLDDYELLQQDETTALWKNINTPTRDWEDYHIIAAGGLEGVMQRIFRDNIPQVPPRYGVKFKDEN</sequence>
<evidence type="ECO:0000256" key="4">
    <source>
        <dbReference type="ARBA" id="ARBA00022679"/>
    </source>
</evidence>
<feature type="transmembrane region" description="Helical" evidence="9">
    <location>
        <begin position="157"/>
        <end position="175"/>
    </location>
</feature>
<feature type="transmembrane region" description="Helical" evidence="9">
    <location>
        <begin position="292"/>
        <end position="313"/>
    </location>
</feature>
<evidence type="ECO:0000313" key="11">
    <source>
        <dbReference type="Proteomes" id="UP001168167"/>
    </source>
</evidence>
<keyword evidence="11" id="KW-1185">Reference proteome</keyword>
<feature type="transmembrane region" description="Helical" evidence="9">
    <location>
        <begin position="95"/>
        <end position="115"/>
    </location>
</feature>
<keyword evidence="3" id="KW-0328">Glycosyltransferase</keyword>
<dbReference type="Proteomes" id="UP001168167">
    <property type="component" value="Unassembled WGS sequence"/>
</dbReference>
<keyword evidence="7 9" id="KW-1133">Transmembrane helix</keyword>
<reference evidence="10" key="2">
    <citation type="journal article" date="2023" name="Microbiome">
        <title>Synthase-selected sorting approach identifies a beta-lactone synthase in a nudibranch symbiotic bacterium.</title>
        <authorList>
            <person name="Dzunkova M."/>
            <person name="La Clair J.J."/>
            <person name="Tyml T."/>
            <person name="Doud D."/>
            <person name="Schulz F."/>
            <person name="Piquer-Esteban S."/>
            <person name="Porcel Sanchis D."/>
            <person name="Osborn A."/>
            <person name="Robinson D."/>
            <person name="Louie K.B."/>
            <person name="Bowen B.P."/>
            <person name="Bowers R.M."/>
            <person name="Lee J."/>
            <person name="Arnau V."/>
            <person name="Diaz-Villanueva W."/>
            <person name="Stepanauskas R."/>
            <person name="Gosliner T."/>
            <person name="Date S.V."/>
            <person name="Northen T.R."/>
            <person name="Cheng J.F."/>
            <person name="Burkart M.D."/>
            <person name="Woyke T."/>
        </authorList>
    </citation>
    <scope>NUCLEOTIDE SEQUENCE</scope>
    <source>
        <strain evidence="10">Df01</strain>
    </source>
</reference>
<feature type="transmembrane region" description="Helical" evidence="9">
    <location>
        <begin position="124"/>
        <end position="145"/>
    </location>
</feature>
<name>A0ABT7QM53_9GAMM</name>
<keyword evidence="8 9" id="KW-0472">Membrane</keyword>
<reference evidence="10" key="1">
    <citation type="submission" date="2022-08" db="EMBL/GenBank/DDBJ databases">
        <authorList>
            <person name="Dzunkova M."/>
            <person name="La Clair J."/>
            <person name="Tyml T."/>
            <person name="Doud D."/>
            <person name="Schulz F."/>
            <person name="Piquer S."/>
            <person name="Porcel Sanchis D."/>
            <person name="Osborn A."/>
            <person name="Robinson D."/>
            <person name="Louie K.B."/>
            <person name="Bowen B.P."/>
            <person name="Bowers R."/>
            <person name="Lee J."/>
            <person name="Arnau Llombart V."/>
            <person name="Diaz Villanueva W."/>
            <person name="Gosliner T."/>
            <person name="Northen T."/>
            <person name="Cheng J.-F."/>
            <person name="Burkart M.D."/>
            <person name="Woyke T."/>
        </authorList>
    </citation>
    <scope>NUCLEOTIDE SEQUENCE</scope>
    <source>
        <strain evidence="10">Df01</strain>
    </source>
</reference>
<keyword evidence="4" id="KW-0808">Transferase</keyword>
<comment type="caution">
    <text evidence="10">The sequence shown here is derived from an EMBL/GenBank/DDBJ whole genome shotgun (WGS) entry which is preliminary data.</text>
</comment>
<evidence type="ECO:0000256" key="7">
    <source>
        <dbReference type="ARBA" id="ARBA00022989"/>
    </source>
</evidence>
<dbReference type="InterPro" id="IPR005599">
    <property type="entry name" value="GPI_mannosylTrfase"/>
</dbReference>
<keyword evidence="5 9" id="KW-0812">Transmembrane</keyword>
<feature type="transmembrane region" description="Helical" evidence="9">
    <location>
        <begin position="206"/>
        <end position="234"/>
    </location>
</feature>
<evidence type="ECO:0000256" key="9">
    <source>
        <dbReference type="SAM" id="Phobius"/>
    </source>
</evidence>
<accession>A0ABT7QM53</accession>
<protein>
    <recommendedName>
        <fullName evidence="12">Alg9-like mannosyltransferase family protein</fullName>
    </recommendedName>
</protein>
<feature type="transmembrane region" description="Helical" evidence="9">
    <location>
        <begin position="46"/>
        <end position="69"/>
    </location>
</feature>
<evidence type="ECO:0000313" key="10">
    <source>
        <dbReference type="EMBL" id="MDM5147803.1"/>
    </source>
</evidence>
<feature type="transmembrane region" description="Helical" evidence="9">
    <location>
        <begin position="320"/>
        <end position="335"/>
    </location>
</feature>
<feature type="transmembrane region" description="Helical" evidence="9">
    <location>
        <begin position="182"/>
        <end position="200"/>
    </location>
</feature>
<feature type="transmembrane region" description="Helical" evidence="9">
    <location>
        <begin position="246"/>
        <end position="272"/>
    </location>
</feature>
<evidence type="ECO:0000256" key="2">
    <source>
        <dbReference type="ARBA" id="ARBA00004586"/>
    </source>
</evidence>